<dbReference type="SUPFAM" id="SSF52980">
    <property type="entry name" value="Restriction endonuclease-like"/>
    <property type="match status" value="1"/>
</dbReference>
<keyword evidence="2" id="KW-0540">Nuclease</keyword>
<dbReference type="InterPro" id="IPR008538">
    <property type="entry name" value="Uma2"/>
</dbReference>
<dbReference type="InterPro" id="IPR012296">
    <property type="entry name" value="Nuclease_put_TT1808"/>
</dbReference>
<reference evidence="2 3" key="1">
    <citation type="journal article" date="2023" name="PLoS ONE">
        <title>Complete genome assembly of Hawai'i environmental nontuberculous mycobacteria reveals unexpected co-isolation with methylobacteria.</title>
        <authorList>
            <person name="Hendrix J."/>
            <person name="Epperson L.E."/>
            <person name="Tong E.I."/>
            <person name="Chan Y.L."/>
            <person name="Hasan N.A."/>
            <person name="Dawrs S.N."/>
            <person name="Norton G.J."/>
            <person name="Virdi R."/>
            <person name="Crooks J.L."/>
            <person name="Chan E.D."/>
            <person name="Honda J.R."/>
            <person name="Strong M."/>
        </authorList>
    </citation>
    <scope>NUCLEOTIDE SEQUENCE [LARGE SCALE GENOMIC DNA]</scope>
    <source>
        <strain evidence="2 3">NJH_HI01</strain>
    </source>
</reference>
<keyword evidence="3" id="KW-1185">Reference proteome</keyword>
<dbReference type="GO" id="GO:0004519">
    <property type="term" value="F:endonuclease activity"/>
    <property type="evidence" value="ECO:0007669"/>
    <property type="project" value="UniProtKB-KW"/>
</dbReference>
<feature type="domain" description="Putative restriction endonuclease" evidence="1">
    <location>
        <begin position="11"/>
        <end position="179"/>
    </location>
</feature>
<protein>
    <submittedName>
        <fullName evidence="2">Uma2 family endonuclease</fullName>
    </submittedName>
</protein>
<dbReference type="Proteomes" id="UP001404845">
    <property type="component" value="Unassembled WGS sequence"/>
</dbReference>
<gene>
    <name evidence="2" type="ORF">PUR21_24225</name>
</gene>
<dbReference type="EMBL" id="JAQYXL010000001">
    <property type="protein sequence ID" value="MEN3230692.1"/>
    <property type="molecule type" value="Genomic_DNA"/>
</dbReference>
<name>A0ABU9ZGX3_9HYPH</name>
<dbReference type="RefSeq" id="WP_183667037.1">
    <property type="nucleotide sequence ID" value="NZ_JACHOS010000003.1"/>
</dbReference>
<proteinExistence type="predicted"/>
<dbReference type="InterPro" id="IPR011335">
    <property type="entry name" value="Restrct_endonuc-II-like"/>
</dbReference>
<dbReference type="Pfam" id="PF05685">
    <property type="entry name" value="Uma2"/>
    <property type="match status" value="1"/>
</dbReference>
<dbReference type="CDD" id="cd06260">
    <property type="entry name" value="DUF820-like"/>
    <property type="match status" value="1"/>
</dbReference>
<keyword evidence="2" id="KW-0255">Endonuclease</keyword>
<keyword evidence="2" id="KW-0378">Hydrolase</keyword>
<dbReference type="Gene3D" id="3.90.1570.10">
    <property type="entry name" value="tt1808, chain A"/>
    <property type="match status" value="1"/>
</dbReference>
<sequence>MADPARRLMTPEEFFAWQLHQEERYELVDGLPIRRHRMMTGSSTQHDRVSVNIIASLHTQLRGSGCRPMTADIAIRTGIHGLRRPDVMVECAELVRDTYEAREPRLVVEVASPSTSAVDRTRKLEEYKRHPTLRCILLVETVLPQVLLYRRNDEGWAIEAFDGLDAIIDLPEIAAQLTLADIYDGLTFGPRWDPADTPPGD</sequence>
<dbReference type="PANTHER" id="PTHR36558:SF1">
    <property type="entry name" value="RESTRICTION ENDONUCLEASE DOMAIN-CONTAINING PROTEIN-RELATED"/>
    <property type="match status" value="1"/>
</dbReference>
<evidence type="ECO:0000259" key="1">
    <source>
        <dbReference type="Pfam" id="PF05685"/>
    </source>
</evidence>
<accession>A0ABU9ZGX3</accession>
<evidence type="ECO:0000313" key="2">
    <source>
        <dbReference type="EMBL" id="MEN3230692.1"/>
    </source>
</evidence>
<organism evidence="2 3">
    <name type="scientific">Methylorubrum rhodesianum</name>
    <dbReference type="NCBI Taxonomy" id="29427"/>
    <lineage>
        <taxon>Bacteria</taxon>
        <taxon>Pseudomonadati</taxon>
        <taxon>Pseudomonadota</taxon>
        <taxon>Alphaproteobacteria</taxon>
        <taxon>Hyphomicrobiales</taxon>
        <taxon>Methylobacteriaceae</taxon>
        <taxon>Methylorubrum</taxon>
    </lineage>
</organism>
<comment type="caution">
    <text evidence="2">The sequence shown here is derived from an EMBL/GenBank/DDBJ whole genome shotgun (WGS) entry which is preliminary data.</text>
</comment>
<evidence type="ECO:0000313" key="3">
    <source>
        <dbReference type="Proteomes" id="UP001404845"/>
    </source>
</evidence>
<dbReference type="PANTHER" id="PTHR36558">
    <property type="entry name" value="GLR1098 PROTEIN"/>
    <property type="match status" value="1"/>
</dbReference>